<evidence type="ECO:0000313" key="8">
    <source>
        <dbReference type="EMBL" id="ACN40606.1"/>
    </source>
</evidence>
<dbReference type="EMBL" id="BT071131">
    <property type="protein sequence ID" value="ACN40606.1"/>
    <property type="molecule type" value="mRNA"/>
</dbReference>
<dbReference type="OMA" id="EFQHMRI"/>
<accession>A9NR29</accession>
<dbReference type="GO" id="GO:0046872">
    <property type="term" value="F:metal ion binding"/>
    <property type="evidence" value="ECO:0007669"/>
    <property type="project" value="UniProtKB-KW"/>
</dbReference>
<dbReference type="SUPFAM" id="SSF51197">
    <property type="entry name" value="Clavaminate synthase-like"/>
    <property type="match status" value="1"/>
</dbReference>
<evidence type="ECO:0000313" key="7">
    <source>
        <dbReference type="EMBL" id="ABK23090.1"/>
    </source>
</evidence>
<keyword evidence="3 5" id="KW-0560">Oxidoreductase</keyword>
<reference evidence="7" key="1">
    <citation type="journal article" date="2008" name="BMC Genomics">
        <title>A conifer genomics resource of 200,000 spruce (Picea spp.) ESTs and 6,464 high-quality, sequence-finished full-length cDNAs for Sitka spruce (Picea sitchensis).</title>
        <authorList>
            <person name="Ralph S.G."/>
            <person name="Chun H.J."/>
            <person name="Kolosova N."/>
            <person name="Cooper D."/>
            <person name="Oddy C."/>
            <person name="Ritland C.E."/>
            <person name="Kirkpatrick R."/>
            <person name="Moore R."/>
            <person name="Barber S."/>
            <person name="Holt R.A."/>
            <person name="Jones S.J."/>
            <person name="Marra M.A."/>
            <person name="Douglas C.J."/>
            <person name="Ritland K."/>
            <person name="Bohlmann J."/>
        </authorList>
    </citation>
    <scope>NUCLEOTIDE SEQUENCE</scope>
    <source>
        <tissue evidence="7">Bark</tissue>
    </source>
</reference>
<dbReference type="InterPro" id="IPR026992">
    <property type="entry name" value="DIOX_N"/>
</dbReference>
<dbReference type="InterPro" id="IPR027443">
    <property type="entry name" value="IPNS-like_sf"/>
</dbReference>
<proteinExistence type="evidence at transcript level"/>
<dbReference type="EMBL" id="EF083755">
    <property type="protein sequence ID" value="ABK23090.1"/>
    <property type="molecule type" value="mRNA"/>
</dbReference>
<dbReference type="PRINTS" id="PR00682">
    <property type="entry name" value="IPNSYNTHASE"/>
</dbReference>
<dbReference type="AlphaFoldDB" id="A9NR29"/>
<evidence type="ECO:0000256" key="5">
    <source>
        <dbReference type="RuleBase" id="RU003682"/>
    </source>
</evidence>
<keyword evidence="2 5" id="KW-0479">Metal-binding</keyword>
<dbReference type="PANTHER" id="PTHR10209:SF867">
    <property type="entry name" value="2-OXOGLUTARATE (2OG) AND FE(II)-DEPENDENT OXYGENASE SUPERFAMILY PROTEIN"/>
    <property type="match status" value="1"/>
</dbReference>
<dbReference type="Pfam" id="PF03171">
    <property type="entry name" value="2OG-FeII_Oxy"/>
    <property type="match status" value="1"/>
</dbReference>
<dbReference type="PROSITE" id="PS51471">
    <property type="entry name" value="FE2OG_OXY"/>
    <property type="match status" value="1"/>
</dbReference>
<evidence type="ECO:0000256" key="2">
    <source>
        <dbReference type="ARBA" id="ARBA00022723"/>
    </source>
</evidence>
<evidence type="ECO:0000259" key="6">
    <source>
        <dbReference type="PROSITE" id="PS51471"/>
    </source>
</evidence>
<organism evidence="7">
    <name type="scientific">Picea sitchensis</name>
    <name type="common">Sitka spruce</name>
    <name type="synonym">Pinus sitchensis</name>
    <dbReference type="NCBI Taxonomy" id="3332"/>
    <lineage>
        <taxon>Eukaryota</taxon>
        <taxon>Viridiplantae</taxon>
        <taxon>Streptophyta</taxon>
        <taxon>Embryophyta</taxon>
        <taxon>Tracheophyta</taxon>
        <taxon>Spermatophyta</taxon>
        <taxon>Pinopsida</taxon>
        <taxon>Pinidae</taxon>
        <taxon>Conifers I</taxon>
        <taxon>Pinales</taxon>
        <taxon>Pinaceae</taxon>
        <taxon>Picea</taxon>
    </lineage>
</organism>
<dbReference type="Pfam" id="PF14226">
    <property type="entry name" value="DIOX_N"/>
    <property type="match status" value="1"/>
</dbReference>
<keyword evidence="4 5" id="KW-0408">Iron</keyword>
<dbReference type="PANTHER" id="PTHR10209">
    <property type="entry name" value="OXIDOREDUCTASE, 2OG-FE II OXYGENASE FAMILY PROTEIN"/>
    <property type="match status" value="1"/>
</dbReference>
<evidence type="ECO:0000256" key="3">
    <source>
        <dbReference type="ARBA" id="ARBA00023002"/>
    </source>
</evidence>
<dbReference type="InterPro" id="IPR044861">
    <property type="entry name" value="IPNS-like_FE2OG_OXY"/>
</dbReference>
<name>A9NR29_PICSI</name>
<sequence>MAVSADSGSDKGLIAIDLSCCDLAHSASLVRQACLDGGFFYVINHGIRQELFEELFDRSRTFFQLPLEEKMKALKNENFRGYTPLMDQMLDPSKQTKGDCKEGYYIGVEVAKDDPRATKPFSGPNVWPSADILPGWRQTMEKYHQEALSVGRRVARLIALALNLEADFFDKPEILEEPNAILRLLHYVDEISKPELGIYGAGAHSDFGLLTLLVTDEVSGLQICKNKDAELQIWEDVHPLRGAFIVNIGDMLERWTNGIFRSTLHRVLLFGQERYSVAYFLEPGPDCLVECLPTCHSESNPPKHFPVKYGDYLAQRFKDTGSDLSSSY</sequence>
<evidence type="ECO:0000256" key="1">
    <source>
        <dbReference type="ARBA" id="ARBA00008056"/>
    </source>
</evidence>
<dbReference type="Gene3D" id="2.60.120.330">
    <property type="entry name" value="B-lactam Antibiotic, Isopenicillin N Synthase, Chain"/>
    <property type="match status" value="1"/>
</dbReference>
<dbReference type="FunFam" id="2.60.120.330:FF:000006">
    <property type="entry name" value="2-oxoglutarate-Fe(II) type oxidoreductase hxnY"/>
    <property type="match status" value="1"/>
</dbReference>
<dbReference type="GO" id="GO:0051213">
    <property type="term" value="F:dioxygenase activity"/>
    <property type="evidence" value="ECO:0007669"/>
    <property type="project" value="UniProtKB-ARBA"/>
</dbReference>
<dbReference type="InterPro" id="IPR005123">
    <property type="entry name" value="Oxoglu/Fe-dep_dioxygenase_dom"/>
</dbReference>
<comment type="similarity">
    <text evidence="1 5">Belongs to the iron/ascorbate-dependent oxidoreductase family.</text>
</comment>
<protein>
    <recommendedName>
        <fullName evidence="6">Fe2OG dioxygenase domain-containing protein</fullName>
    </recommendedName>
</protein>
<evidence type="ECO:0000256" key="4">
    <source>
        <dbReference type="ARBA" id="ARBA00023004"/>
    </source>
</evidence>
<feature type="domain" description="Fe2OG dioxygenase" evidence="6">
    <location>
        <begin position="177"/>
        <end position="283"/>
    </location>
</feature>
<reference evidence="8" key="2">
    <citation type="submission" date="2009-02" db="EMBL/GenBank/DDBJ databases">
        <title>Full length sequence-verified cDNA sequences from Sitka spruce (Picea sitchensis).</title>
        <authorList>
            <person name="Reid K.E."/>
            <person name="Liao N."/>
            <person name="Ralph S."/>
            <person name="Kolosova N."/>
            <person name="Oddy C."/>
            <person name="Moore R."/>
            <person name="Mayo M."/>
            <person name="Wagner S."/>
            <person name="King J."/>
            <person name="Yanchuk A."/>
            <person name="Holt R."/>
            <person name="Jones S."/>
            <person name="Marra M."/>
            <person name="Ritland C.E."/>
            <person name="Ritland K."/>
            <person name="Bohlmann J."/>
        </authorList>
    </citation>
    <scope>NUCLEOTIDE SEQUENCE</scope>
    <source>
        <tissue evidence="8">Green portion of the leader tissue</tissue>
    </source>
</reference>